<dbReference type="Pfam" id="PF08281">
    <property type="entry name" value="Sigma70_r4_2"/>
    <property type="match status" value="1"/>
</dbReference>
<evidence type="ECO:0000256" key="2">
    <source>
        <dbReference type="ARBA" id="ARBA00023015"/>
    </source>
</evidence>
<reference evidence="7" key="1">
    <citation type="journal article" date="2014" name="Soil Biol. Biochem.">
        <title>Structure and function of bacterial communities in ageing soils: Insights from the Mendocino ecological staircase.</title>
        <authorList>
            <person name="Uroz S."/>
            <person name="Tech J.J."/>
            <person name="Sawaya N.A."/>
            <person name="Frey-Klett P."/>
            <person name="Leveau J.H.J."/>
        </authorList>
    </citation>
    <scope>NUCLEOTIDE SEQUENCE [LARGE SCALE GENOMIC DNA]</scope>
    <source>
        <strain evidence="7">Cal35</strain>
    </source>
</reference>
<feature type="domain" description="RNA polymerase sigma factor 70 region 4 type 2" evidence="5">
    <location>
        <begin position="126"/>
        <end position="174"/>
    </location>
</feature>
<dbReference type="InterPro" id="IPR013249">
    <property type="entry name" value="RNA_pol_sigma70_r4_t2"/>
</dbReference>
<accession>A0A0A1FDS5</accession>
<dbReference type="GO" id="GO:0003677">
    <property type="term" value="F:DNA binding"/>
    <property type="evidence" value="ECO:0007669"/>
    <property type="project" value="InterPro"/>
</dbReference>
<dbReference type="InterPro" id="IPR013324">
    <property type="entry name" value="RNA_pol_sigma_r3/r4-like"/>
</dbReference>
<dbReference type="KEGG" id="care:LT85_3508"/>
<dbReference type="GO" id="GO:0016987">
    <property type="term" value="F:sigma factor activity"/>
    <property type="evidence" value="ECO:0007669"/>
    <property type="project" value="UniProtKB-KW"/>
</dbReference>
<proteinExistence type="inferred from homology"/>
<dbReference type="GO" id="GO:0000428">
    <property type="term" value="C:DNA-directed RNA polymerase complex"/>
    <property type="evidence" value="ECO:0007669"/>
    <property type="project" value="UniProtKB-KW"/>
</dbReference>
<sequence>MATDKELSDFLENVERRAFKQAVYAVRKDESALDIVQDAMIKLAEKYGDKPAAELPMLFQRILQNTIHDYFRREKVRNTWVSLFSSMGHNNADDEDYDVLETFESPEDSQATESSASKLEREQILNMIDQEVQKLPARQREAFLMRYWEDMDVAETAAAMGCSEGSVKTHCSRATHTLALSLKAKGISL</sequence>
<dbReference type="InterPro" id="IPR014284">
    <property type="entry name" value="RNA_pol_sigma-70_dom"/>
</dbReference>
<dbReference type="CDD" id="cd06171">
    <property type="entry name" value="Sigma70_r4"/>
    <property type="match status" value="1"/>
</dbReference>
<organism evidence="6 7">
    <name type="scientific">Collimonas arenae</name>
    <dbReference type="NCBI Taxonomy" id="279058"/>
    <lineage>
        <taxon>Bacteria</taxon>
        <taxon>Pseudomonadati</taxon>
        <taxon>Pseudomonadota</taxon>
        <taxon>Betaproteobacteria</taxon>
        <taxon>Burkholderiales</taxon>
        <taxon>Oxalobacteraceae</taxon>
        <taxon>Collimonas</taxon>
    </lineage>
</organism>
<keyword evidence="6" id="KW-0240">DNA-directed RNA polymerase</keyword>
<dbReference type="Proteomes" id="UP000030302">
    <property type="component" value="Chromosome"/>
</dbReference>
<dbReference type="Gene3D" id="1.10.10.10">
    <property type="entry name" value="Winged helix-like DNA-binding domain superfamily/Winged helix DNA-binding domain"/>
    <property type="match status" value="1"/>
</dbReference>
<dbReference type="Gene3D" id="1.10.1740.10">
    <property type="match status" value="1"/>
</dbReference>
<dbReference type="RefSeq" id="WP_038491230.1">
    <property type="nucleotide sequence ID" value="NZ_CP009962.1"/>
</dbReference>
<dbReference type="GO" id="GO:0006352">
    <property type="term" value="P:DNA-templated transcription initiation"/>
    <property type="evidence" value="ECO:0007669"/>
    <property type="project" value="InterPro"/>
</dbReference>
<dbReference type="InterPro" id="IPR013325">
    <property type="entry name" value="RNA_pol_sigma_r2"/>
</dbReference>
<comment type="similarity">
    <text evidence="1">Belongs to the sigma-70 factor family. ECF subfamily.</text>
</comment>
<protein>
    <submittedName>
        <fullName evidence="6">DNA-directed RNA polymerase specialized sigma subunit</fullName>
    </submittedName>
</protein>
<dbReference type="AlphaFoldDB" id="A0A0A1FDS5"/>
<evidence type="ECO:0000313" key="7">
    <source>
        <dbReference type="Proteomes" id="UP000030302"/>
    </source>
</evidence>
<dbReference type="STRING" id="279058.LT85_3508"/>
<dbReference type="SUPFAM" id="SSF88946">
    <property type="entry name" value="Sigma2 domain of RNA polymerase sigma factors"/>
    <property type="match status" value="1"/>
</dbReference>
<dbReference type="InterPro" id="IPR036388">
    <property type="entry name" value="WH-like_DNA-bd_sf"/>
</dbReference>
<evidence type="ECO:0000313" key="6">
    <source>
        <dbReference type="EMBL" id="AIY42666.1"/>
    </source>
</evidence>
<keyword evidence="7" id="KW-1185">Reference proteome</keyword>
<dbReference type="NCBIfam" id="TIGR02937">
    <property type="entry name" value="sigma70-ECF"/>
    <property type="match status" value="1"/>
</dbReference>
<dbReference type="EMBL" id="CP009962">
    <property type="protein sequence ID" value="AIY42666.1"/>
    <property type="molecule type" value="Genomic_DNA"/>
</dbReference>
<dbReference type="NCBIfam" id="NF006550">
    <property type="entry name" value="PRK09047.1"/>
    <property type="match status" value="1"/>
</dbReference>
<keyword evidence="4" id="KW-0804">Transcription</keyword>
<dbReference type="HOGENOM" id="CLU_047691_15_2_4"/>
<dbReference type="PANTHER" id="PTHR43133:SF64">
    <property type="entry name" value="ECF SIGMA FACTOR"/>
    <property type="match status" value="1"/>
</dbReference>
<keyword evidence="3" id="KW-0731">Sigma factor</keyword>
<evidence type="ECO:0000256" key="3">
    <source>
        <dbReference type="ARBA" id="ARBA00023082"/>
    </source>
</evidence>
<dbReference type="OrthoDB" id="9783733at2"/>
<evidence type="ECO:0000256" key="4">
    <source>
        <dbReference type="ARBA" id="ARBA00023163"/>
    </source>
</evidence>
<gene>
    <name evidence="6" type="ORF">LT85_3508</name>
</gene>
<keyword evidence="2" id="KW-0805">Transcription regulation</keyword>
<evidence type="ECO:0000259" key="5">
    <source>
        <dbReference type="Pfam" id="PF08281"/>
    </source>
</evidence>
<dbReference type="InterPro" id="IPR039425">
    <property type="entry name" value="RNA_pol_sigma-70-like"/>
</dbReference>
<dbReference type="SUPFAM" id="SSF88659">
    <property type="entry name" value="Sigma3 and sigma4 domains of RNA polymerase sigma factors"/>
    <property type="match status" value="1"/>
</dbReference>
<name>A0A0A1FDS5_9BURK</name>
<evidence type="ECO:0000256" key="1">
    <source>
        <dbReference type="ARBA" id="ARBA00010641"/>
    </source>
</evidence>
<dbReference type="PANTHER" id="PTHR43133">
    <property type="entry name" value="RNA POLYMERASE ECF-TYPE SIGMA FACTO"/>
    <property type="match status" value="1"/>
</dbReference>